<dbReference type="Gene3D" id="1.20.120.230">
    <property type="entry name" value="Alpha-catenin/vinculin-like"/>
    <property type="match status" value="1"/>
</dbReference>
<proteinExistence type="inferred from homology"/>
<dbReference type="InterPro" id="IPR006077">
    <property type="entry name" value="Vinculin/catenin"/>
</dbReference>
<dbReference type="GO" id="GO:0007155">
    <property type="term" value="P:cell adhesion"/>
    <property type="evidence" value="ECO:0007669"/>
    <property type="project" value="InterPro"/>
</dbReference>
<dbReference type="PANTHER" id="PTHR46180">
    <property type="entry name" value="VINCULIN"/>
    <property type="match status" value="1"/>
</dbReference>
<sequence length="277" mass="29210">AATKLDSLCPKIVQATKDALLDPKNAAKQEALAKLIKEAKDTSDFVNDAAERMRTDAKLTQDLSKLNVSTKVNLNPEGRKDAILDAAQNVSNAASVNPVNQEHKNLLDIAQAIALEMAKLSEAAARKDKAGMIESAKKIAGMLGKIQTFSDDIAGKCKDPILRERLQAISRVPQNFAVQLKIIAAVKSGSGANDNSAKHQLVTCAQSLCNSVIKTVEAAQSAAIKVVLQVVPDSDGGLRASADVLRLARDAAELVAVVTCIDGKLEQNGTQPLGRAG</sequence>
<evidence type="ECO:0000256" key="4">
    <source>
        <dbReference type="ARBA" id="ARBA00023203"/>
    </source>
</evidence>
<evidence type="ECO:0000256" key="2">
    <source>
        <dbReference type="ARBA" id="ARBA00008376"/>
    </source>
</evidence>
<dbReference type="GO" id="GO:0005737">
    <property type="term" value="C:cytoplasm"/>
    <property type="evidence" value="ECO:0007669"/>
    <property type="project" value="UniProtKB-SubCell"/>
</dbReference>
<evidence type="ECO:0000256" key="1">
    <source>
        <dbReference type="ARBA" id="ARBA00004496"/>
    </source>
</evidence>
<dbReference type="Proteomes" id="UP000241769">
    <property type="component" value="Unassembled WGS sequence"/>
</dbReference>
<dbReference type="InParanoid" id="A0A2P6MSN2"/>
<gene>
    <name evidence="5" type="ORF">PROFUN_16149</name>
</gene>
<name>A0A2P6MSN2_9EUKA</name>
<dbReference type="InterPro" id="IPR036723">
    <property type="entry name" value="Alpha-catenin/vinculin-like_sf"/>
</dbReference>
<dbReference type="AlphaFoldDB" id="A0A2P6MSN2"/>
<evidence type="ECO:0000313" key="6">
    <source>
        <dbReference type="Proteomes" id="UP000241769"/>
    </source>
</evidence>
<dbReference type="Pfam" id="PF01044">
    <property type="entry name" value="Vinculin"/>
    <property type="match status" value="1"/>
</dbReference>
<accession>A0A2P6MSN2</accession>
<evidence type="ECO:0000256" key="3">
    <source>
        <dbReference type="ARBA" id="ARBA00022490"/>
    </source>
</evidence>
<dbReference type="OrthoDB" id="15300at2759"/>
<dbReference type="GO" id="GO:0051015">
    <property type="term" value="F:actin filament binding"/>
    <property type="evidence" value="ECO:0007669"/>
    <property type="project" value="InterPro"/>
</dbReference>
<keyword evidence="3" id="KW-0963">Cytoplasm</keyword>
<comment type="subcellular location">
    <subcellularLocation>
        <location evidence="1">Cytoplasm</location>
    </subcellularLocation>
</comment>
<dbReference type="SUPFAM" id="SSF47220">
    <property type="entry name" value="alpha-catenin/vinculin-like"/>
    <property type="match status" value="1"/>
</dbReference>
<evidence type="ECO:0000313" key="5">
    <source>
        <dbReference type="EMBL" id="PRP74703.1"/>
    </source>
</evidence>
<keyword evidence="6" id="KW-1185">Reference proteome</keyword>
<dbReference type="EMBL" id="MDYQ01000446">
    <property type="protein sequence ID" value="PRP74703.1"/>
    <property type="molecule type" value="Genomic_DNA"/>
</dbReference>
<reference evidence="5 6" key="1">
    <citation type="journal article" date="2018" name="Genome Biol. Evol.">
        <title>Multiple Roots of Fruiting Body Formation in Amoebozoa.</title>
        <authorList>
            <person name="Hillmann F."/>
            <person name="Forbes G."/>
            <person name="Novohradska S."/>
            <person name="Ferling I."/>
            <person name="Riege K."/>
            <person name="Groth M."/>
            <person name="Westermann M."/>
            <person name="Marz M."/>
            <person name="Spaller T."/>
            <person name="Winckler T."/>
            <person name="Schaap P."/>
            <person name="Glockner G."/>
        </authorList>
    </citation>
    <scope>NUCLEOTIDE SEQUENCE [LARGE SCALE GENOMIC DNA]</scope>
    <source>
        <strain evidence="5 6">Jena</strain>
    </source>
</reference>
<evidence type="ECO:0008006" key="7">
    <source>
        <dbReference type="Google" id="ProtNLM"/>
    </source>
</evidence>
<feature type="non-terminal residue" evidence="5">
    <location>
        <position position="1"/>
    </location>
</feature>
<keyword evidence="4" id="KW-0009">Actin-binding</keyword>
<comment type="similarity">
    <text evidence="2">Belongs to the vinculin/alpha-catenin family.</text>
</comment>
<protein>
    <recommendedName>
        <fullName evidence="7">Vinculin</fullName>
    </recommendedName>
</protein>
<organism evidence="5 6">
    <name type="scientific">Planoprotostelium fungivorum</name>
    <dbReference type="NCBI Taxonomy" id="1890364"/>
    <lineage>
        <taxon>Eukaryota</taxon>
        <taxon>Amoebozoa</taxon>
        <taxon>Evosea</taxon>
        <taxon>Variosea</taxon>
        <taxon>Cavosteliida</taxon>
        <taxon>Cavosteliaceae</taxon>
        <taxon>Planoprotostelium</taxon>
    </lineage>
</organism>
<comment type="caution">
    <text evidence="5">The sequence shown here is derived from an EMBL/GenBank/DDBJ whole genome shotgun (WGS) entry which is preliminary data.</text>
</comment>
<dbReference type="InterPro" id="IPR017997">
    <property type="entry name" value="Vinculin"/>
</dbReference>
<dbReference type="STRING" id="1890364.A0A2P6MSN2"/>